<feature type="region of interest" description="Disordered" evidence="3">
    <location>
        <begin position="522"/>
        <end position="680"/>
    </location>
</feature>
<dbReference type="PROSITE" id="PS51957">
    <property type="entry name" value="LID"/>
    <property type="match status" value="1"/>
</dbReference>
<protein>
    <recommendedName>
        <fullName evidence="5">LIM interaction domain-containing protein</fullName>
    </recommendedName>
</protein>
<feature type="transmembrane region" description="Helical" evidence="4">
    <location>
        <begin position="6"/>
        <end position="24"/>
    </location>
</feature>
<evidence type="ECO:0000256" key="2">
    <source>
        <dbReference type="PROSITE-ProRule" id="PRU01302"/>
    </source>
</evidence>
<name>A0A815V8B6_ADIRI</name>
<dbReference type="Pfam" id="PF17916">
    <property type="entry name" value="LID"/>
    <property type="match status" value="1"/>
</dbReference>
<reference evidence="6" key="1">
    <citation type="submission" date="2021-02" db="EMBL/GenBank/DDBJ databases">
        <authorList>
            <person name="Nowell W R."/>
        </authorList>
    </citation>
    <scope>NUCLEOTIDE SEQUENCE</scope>
</reference>
<dbReference type="Pfam" id="PF01803">
    <property type="entry name" value="LIM_bind"/>
    <property type="match status" value="1"/>
</dbReference>
<keyword evidence="7" id="KW-1185">Reference proteome</keyword>
<accession>A0A815V8B6</accession>
<evidence type="ECO:0000313" key="7">
    <source>
        <dbReference type="Proteomes" id="UP000663828"/>
    </source>
</evidence>
<feature type="region of interest" description="Disordered" evidence="3">
    <location>
        <begin position="352"/>
        <end position="444"/>
    </location>
</feature>
<keyword evidence="4" id="KW-1133">Transmembrane helix</keyword>
<feature type="domain" description="LIM interaction" evidence="5">
    <location>
        <begin position="444"/>
        <end position="483"/>
    </location>
</feature>
<comment type="similarity">
    <text evidence="1 2">Belongs to the LDB family.</text>
</comment>
<feature type="region of interest" description="Disordered" evidence="3">
    <location>
        <begin position="48"/>
        <end position="103"/>
    </location>
</feature>
<dbReference type="AlphaFoldDB" id="A0A815V8B6"/>
<feature type="compositionally biased region" description="Polar residues" evidence="3">
    <location>
        <begin position="402"/>
        <end position="417"/>
    </location>
</feature>
<evidence type="ECO:0000313" key="6">
    <source>
        <dbReference type="EMBL" id="CAF1529709.1"/>
    </source>
</evidence>
<dbReference type="GO" id="GO:0030274">
    <property type="term" value="F:LIM domain binding"/>
    <property type="evidence" value="ECO:0007669"/>
    <property type="project" value="UniProtKB-UniRule"/>
</dbReference>
<dbReference type="PANTHER" id="PTHR10378">
    <property type="entry name" value="LIM DOMAIN-BINDING PROTEIN"/>
    <property type="match status" value="1"/>
</dbReference>
<feature type="compositionally biased region" description="Low complexity" evidence="3">
    <location>
        <begin position="536"/>
        <end position="546"/>
    </location>
</feature>
<organism evidence="6 7">
    <name type="scientific">Adineta ricciae</name>
    <name type="common">Rotifer</name>
    <dbReference type="NCBI Taxonomy" id="249248"/>
    <lineage>
        <taxon>Eukaryota</taxon>
        <taxon>Metazoa</taxon>
        <taxon>Spiralia</taxon>
        <taxon>Gnathifera</taxon>
        <taxon>Rotifera</taxon>
        <taxon>Eurotatoria</taxon>
        <taxon>Bdelloidea</taxon>
        <taxon>Adinetida</taxon>
        <taxon>Adinetidae</taxon>
        <taxon>Adineta</taxon>
    </lineage>
</organism>
<dbReference type="InterPro" id="IPR041363">
    <property type="entry name" value="LID"/>
</dbReference>
<feature type="compositionally biased region" description="Pro residues" evidence="3">
    <location>
        <begin position="558"/>
        <end position="571"/>
    </location>
</feature>
<evidence type="ECO:0000256" key="4">
    <source>
        <dbReference type="SAM" id="Phobius"/>
    </source>
</evidence>
<feature type="region of interest" description="Disordered" evidence="3">
    <location>
        <begin position="475"/>
        <end position="506"/>
    </location>
</feature>
<evidence type="ECO:0000259" key="5">
    <source>
        <dbReference type="PROSITE" id="PS51957"/>
    </source>
</evidence>
<evidence type="ECO:0000256" key="3">
    <source>
        <dbReference type="SAM" id="MobiDB-lite"/>
    </source>
</evidence>
<dbReference type="InterPro" id="IPR029005">
    <property type="entry name" value="LIM-bd/SEUSS"/>
</dbReference>
<feature type="compositionally biased region" description="Polar residues" evidence="3">
    <location>
        <begin position="352"/>
        <end position="370"/>
    </location>
</feature>
<keyword evidence="4" id="KW-0472">Membrane</keyword>
<evidence type="ECO:0000256" key="1">
    <source>
        <dbReference type="ARBA" id="ARBA00006928"/>
    </source>
</evidence>
<feature type="compositionally biased region" description="Low complexity" evidence="3">
    <location>
        <begin position="588"/>
        <end position="658"/>
    </location>
</feature>
<dbReference type="Proteomes" id="UP000663828">
    <property type="component" value="Unassembled WGS sequence"/>
</dbReference>
<feature type="compositionally biased region" description="Pro residues" evidence="3">
    <location>
        <begin position="71"/>
        <end position="85"/>
    </location>
</feature>
<sequence length="680" mass="75193">MLIECIFSLIYSVFIEWCLFTVLTKLSKELRKFFYYTDILVAKNRNRSKVDPSGFQPGLVDSSGAGGVWQGPPPPGSQPPTPIQHPPSHLIHPPPPPLHHHPGRIPIMPPRDLHFPPQHMRQFRPVLPPPPPPSPEYRMLDLNKRLSMRPEESDSQWWDGFVNEFFEDDAILTISICLEDGPKRFSIGRVLIPRFFRTLFDGGVSEVYFQLKQTKEMFHSPILSLDCEQASMITCFGKPPHIKVCTEGHLILEYAFDDLMRIKSWHFAIKQFRELIPRSIVAIPADNPTYLDQLSKNLTRSGLTSVMLNFLRLCEILEPMQELMSRHKTTSFSPRDCLKTILHQRWSKTCSELPQSPSFQTTLPSQTVLASDTRPPAKPRRKRKSTATNNPATPGTNNSNNISTPKDGNMNNCTMPTPTKKRSPANTVYSEGAITPSMNSMPGDVMIVGEPSLMGGEMDDEDERYITRLENSQYDPNAAASSHPPPQYLSPTHQMPPGFSSQQQNPNLQSLLHQKQQQFVPNSPLLHPNQMKREQTSFPGSPQSQPQPLPSMFSAGGPPTPNANAFPPPLTPINGDVANGGKRNTAASNVPVSGNTSTTTTNNSSSSPPTPSSTNHNQNPSTPATSTNNPPTTPTNSTWNGPTTNITNSSTSSSNPGIAEKKQEPHTPPATPQQTIATAS</sequence>
<proteinExistence type="inferred from homology"/>
<dbReference type="EMBL" id="CAJNOR010004831">
    <property type="protein sequence ID" value="CAF1529709.1"/>
    <property type="molecule type" value="Genomic_DNA"/>
</dbReference>
<keyword evidence="4" id="KW-0812">Transmembrane</keyword>
<gene>
    <name evidence="6" type="ORF">XAT740_LOCUS41370</name>
</gene>
<comment type="caution">
    <text evidence="6">The sequence shown here is derived from an EMBL/GenBank/DDBJ whole genome shotgun (WGS) entry which is preliminary data.</text>
</comment>
<feature type="compositionally biased region" description="Low complexity" evidence="3">
    <location>
        <begin position="386"/>
        <end position="401"/>
    </location>
</feature>